<evidence type="ECO:0000256" key="12">
    <source>
        <dbReference type="ARBA" id="ARBA00022691"/>
    </source>
</evidence>
<dbReference type="InterPro" id="IPR036594">
    <property type="entry name" value="Meth_synthase_dom"/>
</dbReference>
<dbReference type="SUPFAM" id="SSF82282">
    <property type="entry name" value="Homocysteine S-methyltransferase"/>
    <property type="match status" value="1"/>
</dbReference>
<dbReference type="CDD" id="cd00740">
    <property type="entry name" value="MeTr"/>
    <property type="match status" value="1"/>
</dbReference>
<evidence type="ECO:0000256" key="5">
    <source>
        <dbReference type="ARBA" id="ARBA00010398"/>
    </source>
</evidence>
<dbReference type="Gene3D" id="3.10.196.10">
    <property type="entry name" value="Vitamin B12-dependent methionine synthase, activation domain"/>
    <property type="match status" value="1"/>
</dbReference>
<dbReference type="Pfam" id="PF02607">
    <property type="entry name" value="B12-binding_2"/>
    <property type="match status" value="1"/>
</dbReference>
<feature type="binding site" evidence="22 24">
    <location>
        <position position="253"/>
    </location>
    <ligand>
        <name>Zn(2+)</name>
        <dbReference type="ChEBI" id="CHEBI:29105"/>
    </ligand>
</feature>
<evidence type="ECO:0000256" key="10">
    <source>
        <dbReference type="ARBA" id="ARBA00022628"/>
    </source>
</evidence>
<evidence type="ECO:0000259" key="27">
    <source>
        <dbReference type="PROSITE" id="PS50974"/>
    </source>
</evidence>
<feature type="binding site" evidence="23">
    <location>
        <position position="815"/>
    </location>
    <ligand>
        <name>methylcob(III)alamin</name>
        <dbReference type="ChEBI" id="CHEBI:28115"/>
    </ligand>
</feature>
<dbReference type="InterPro" id="IPR036724">
    <property type="entry name" value="Cobalamin-bd_sf"/>
</dbReference>
<evidence type="ECO:0000256" key="2">
    <source>
        <dbReference type="ARBA" id="ARBA00001947"/>
    </source>
</evidence>
<evidence type="ECO:0000256" key="18">
    <source>
        <dbReference type="ARBA" id="ARBA00025552"/>
    </source>
</evidence>
<feature type="domain" description="B12-binding" evidence="28">
    <location>
        <begin position="753"/>
        <end position="888"/>
    </location>
</feature>
<keyword evidence="13 21" id="KW-0479">Metal-binding</keyword>
<dbReference type="Gene3D" id="1.10.288.10">
    <property type="entry name" value="Cobalamin-dependent Methionine Synthase, domain 2"/>
    <property type="match status" value="1"/>
</dbReference>
<dbReference type="EC" id="2.1.1.13" evidence="6 20"/>
<comment type="domain">
    <text evidence="21">Modular enzyme with four functionally distinct domains. The isolated Hcy-binding domain catalyzes methyl transfer from free methylcobalamin to homocysteine. The Hcy-binding domain in association with the pterin-binding domain catalyzes the methylation of cob(I)alamin by methyltetrahydrofolate and the methylation of homocysteine. The B12-binding domain binds the cofactor. The AdoMet activation domain binds S-adenosyl-L-methionine. Under aerobic conditions cob(I)alamin can be converted to inactive cob(II)alamin. Reductive methylation by S-adenosyl-L-methionine and flavodoxin regenerates methylcobalamin.</text>
</comment>
<evidence type="ECO:0000259" key="25">
    <source>
        <dbReference type="PROSITE" id="PS50970"/>
    </source>
</evidence>
<evidence type="ECO:0000256" key="19">
    <source>
        <dbReference type="ARBA" id="ARBA00031040"/>
    </source>
</evidence>
<feature type="domain" description="Hcy-binding" evidence="25">
    <location>
        <begin position="12"/>
        <end position="331"/>
    </location>
</feature>
<accession>A0A520MDG2</accession>
<sequence>MRGLINSEDSVREKLGHLLDHKIALLDGAMGTMIQQYDLQENDYRGERFADWPSDLKGNNDLLTLTQPQIISSIHQQYLAAGANIIETNTFNANAPSMADYGLEDLVYELNYAAAKIAREAIDEPKGAGQQETFVAGILGPTNRTCSLSPDVEDPSFRNINFDQLVATYSEATGALIDGGVDLIMVETIFDTLNAKAALFAIDSVANERGIDIPIMISGTITDASGRTLSGQTTEAFWHSVRHANPISIGLNCALGATELRPYLQTLSQISECYVSVHPNAGLPNQFGEYDQSASEMAEVIREFGEEGLFNIVGGCCGTTPTHINHIKSIVSEFSPRQRADKSKALLLSGLEPLTIDSNSLFVNIGERTNVTGSAVFRKLIEAEDYESAIQVARQQVENGAQIIDINMDEGMLDSESVMIKFLNLIAGEPDIARVPVMIDSSKWSIIEAGLKCIQGKGVVNSISMKEGEEQFIEQATLVKRYGAAVVVMAFDEEGQADTLQRKVDICRRAYTLLTDVVGMDPYDIIFDPNIFAVATGIEEHNDYALSFIESCAEIKKTCPGAALSGGLSNVSFSFRGNNPLREAMHSVFLYHAIQNGLTMAIVNAGQLAIYDELPKELRDSVEDVILNRTPSATEQLLHLAPQYADNKTTSTSVVDQDWRDLPITDRLTHSLVSGVDTYVIEDVEEARLAAEKPLDVIEGALMDGMNRVGDLFGAGKMFLPQVVKSARVMKKAVAYLVPFIEEEKDGATMQTNGKIVLATVKGDVHDIGKNIVGVVLQCNNFEVIDLGVMVPTAKILEVADNENCDLIGLSGLITPSLDEMVGVAKEMERRGDSRPLLIGGATTSPAHTSVKIDPNYDGTVVYVKDASRAVGVAQRLMREPSVFAKELSSAHANKREAYAARAKSPLRPFPQAMVRKARVDMKRKAPAPLKLGITELSPSLEELHEFIDWMPYFNAWEFSGRFPDLLSDPTKGPEARKLWKDTQTLLKQLMDEKWLAPKGVIGLFPARSLGDAIALESDDNNPVVLLHCLRQQKSREDLASHSLADFIDERDDYLGAFAVTAGHGIDEHIARFEADHDDYNAIILKALADRFAEAFAEWAHKKVRCELWGYAADEALDNEALIKEKYQGIRPAPGYPSCPDHRLKLVIWELLNAEKTIDVTLTESLAMWPTASVSGFYFSHPQSRYFTLGRIDKDQIEEYANAREESIDENETWLAPVLGY</sequence>
<dbReference type="SUPFAM" id="SSF51717">
    <property type="entry name" value="Dihydropteroate synthetase-like"/>
    <property type="match status" value="1"/>
</dbReference>
<dbReference type="Gene3D" id="3.20.20.330">
    <property type="entry name" value="Homocysteine-binding-like domain"/>
    <property type="match status" value="1"/>
</dbReference>
<keyword evidence="14" id="KW-0677">Repeat</keyword>
<feature type="domain" description="AdoMet activation" evidence="27">
    <location>
        <begin position="901"/>
        <end position="1221"/>
    </location>
</feature>
<dbReference type="InterPro" id="IPR011005">
    <property type="entry name" value="Dihydropteroate_synth-like_sf"/>
</dbReference>
<dbReference type="GO" id="GO:0032259">
    <property type="term" value="P:methylation"/>
    <property type="evidence" value="ECO:0007669"/>
    <property type="project" value="UniProtKB-KW"/>
</dbReference>
<dbReference type="InterPro" id="IPR033706">
    <property type="entry name" value="Met_synthase_B12-bd"/>
</dbReference>
<evidence type="ECO:0000256" key="17">
    <source>
        <dbReference type="ARBA" id="ARBA00023285"/>
    </source>
</evidence>
<dbReference type="GO" id="GO:0046653">
    <property type="term" value="P:tetrahydrofolate metabolic process"/>
    <property type="evidence" value="ECO:0007669"/>
    <property type="project" value="TreeGrafter"/>
</dbReference>
<feature type="binding site" evidence="23">
    <location>
        <position position="1131"/>
    </location>
    <ligand>
        <name>S-adenosyl-L-methionine</name>
        <dbReference type="ChEBI" id="CHEBI:59789"/>
    </ligand>
</feature>
<dbReference type="InterPro" id="IPR006158">
    <property type="entry name" value="Cobalamin-bd"/>
</dbReference>
<dbReference type="CDD" id="cd02069">
    <property type="entry name" value="methionine_synthase_B12_BD"/>
    <property type="match status" value="1"/>
</dbReference>
<feature type="domain" description="Pterin-binding" evidence="26">
    <location>
        <begin position="362"/>
        <end position="623"/>
    </location>
</feature>
<evidence type="ECO:0000256" key="9">
    <source>
        <dbReference type="ARBA" id="ARBA00022605"/>
    </source>
</evidence>
<feature type="binding site" description="axial binding residue" evidence="22">
    <location>
        <position position="766"/>
    </location>
    <ligand>
        <name>methylcob(III)alamin</name>
        <dbReference type="ChEBI" id="CHEBI:28115"/>
    </ligand>
    <ligandPart>
        <name>Co</name>
        <dbReference type="ChEBI" id="CHEBI:27638"/>
    </ligandPart>
</feature>
<evidence type="ECO:0000313" key="31">
    <source>
        <dbReference type="Proteomes" id="UP000315889"/>
    </source>
</evidence>
<evidence type="ECO:0000259" key="28">
    <source>
        <dbReference type="PROSITE" id="PS51332"/>
    </source>
</evidence>
<evidence type="ECO:0000256" key="1">
    <source>
        <dbReference type="ARBA" id="ARBA00001700"/>
    </source>
</evidence>
<dbReference type="PROSITE" id="PS51332">
    <property type="entry name" value="B12_BINDING"/>
    <property type="match status" value="1"/>
</dbReference>
<dbReference type="FunFam" id="3.20.20.330:FF:000001">
    <property type="entry name" value="Methionine synthase"/>
    <property type="match status" value="1"/>
</dbReference>
<dbReference type="NCBIfam" id="NF007024">
    <property type="entry name" value="PRK09490.1"/>
    <property type="match status" value="1"/>
</dbReference>
<feature type="binding site" evidence="23">
    <location>
        <position position="811"/>
    </location>
    <ligand>
        <name>methylcob(III)alamin</name>
        <dbReference type="ChEBI" id="CHEBI:28115"/>
    </ligand>
</feature>
<proteinExistence type="inferred from homology"/>
<evidence type="ECO:0000256" key="16">
    <source>
        <dbReference type="ARBA" id="ARBA00023167"/>
    </source>
</evidence>
<name>A0A520MDG2_9GAMM</name>
<dbReference type="GO" id="GO:0050667">
    <property type="term" value="P:homocysteine metabolic process"/>
    <property type="evidence" value="ECO:0007669"/>
    <property type="project" value="TreeGrafter"/>
</dbReference>
<dbReference type="SUPFAM" id="SSF52242">
    <property type="entry name" value="Cobalamin (vitamin B12)-binding domain"/>
    <property type="match status" value="1"/>
</dbReference>
<evidence type="ECO:0000256" key="13">
    <source>
        <dbReference type="ARBA" id="ARBA00022723"/>
    </source>
</evidence>
<dbReference type="InterPro" id="IPR011822">
    <property type="entry name" value="MetH"/>
</dbReference>
<keyword evidence="16 21" id="KW-0486">Methionine biosynthesis</keyword>
<feature type="binding site" evidence="23">
    <location>
        <begin position="1186"/>
        <end position="1187"/>
    </location>
    <ligand>
        <name>S-adenosyl-L-methionine</name>
        <dbReference type="ChEBI" id="CHEBI:59789"/>
    </ligand>
</feature>
<organism evidence="30 31">
    <name type="scientific">SAR92 clade bacterium</name>
    <dbReference type="NCBI Taxonomy" id="2315479"/>
    <lineage>
        <taxon>Bacteria</taxon>
        <taxon>Pseudomonadati</taxon>
        <taxon>Pseudomonadota</taxon>
        <taxon>Gammaproteobacteria</taxon>
        <taxon>Cellvibrionales</taxon>
        <taxon>Porticoccaceae</taxon>
        <taxon>SAR92 clade</taxon>
    </lineage>
</organism>
<keyword evidence="15 21" id="KW-0862">Zinc</keyword>
<comment type="cofactor">
    <cofactor evidence="3 21 22">
        <name>methylcob(III)alamin</name>
        <dbReference type="ChEBI" id="CHEBI:28115"/>
    </cofactor>
</comment>
<evidence type="ECO:0000256" key="23">
    <source>
        <dbReference type="PIRSR" id="PIRSR000381-2"/>
    </source>
</evidence>
<dbReference type="PANTHER" id="PTHR45833">
    <property type="entry name" value="METHIONINE SYNTHASE"/>
    <property type="match status" value="1"/>
</dbReference>
<feature type="binding site" evidence="23">
    <location>
        <position position="949"/>
    </location>
    <ligand>
        <name>S-adenosyl-L-methionine</name>
        <dbReference type="ChEBI" id="CHEBI:59789"/>
    </ligand>
</feature>
<keyword evidence="9 21" id="KW-0028">Amino-acid biosynthesis</keyword>
<evidence type="ECO:0000256" key="24">
    <source>
        <dbReference type="PROSITE-ProRule" id="PRU00333"/>
    </source>
</evidence>
<dbReference type="InterPro" id="IPR037010">
    <property type="entry name" value="VitB12-dep_Met_synth_activ_sf"/>
</dbReference>
<dbReference type="GO" id="GO:0005829">
    <property type="term" value="C:cytosol"/>
    <property type="evidence" value="ECO:0007669"/>
    <property type="project" value="TreeGrafter"/>
</dbReference>
<dbReference type="InterPro" id="IPR003726">
    <property type="entry name" value="HCY_dom"/>
</dbReference>
<dbReference type="PROSITE" id="PS50972">
    <property type="entry name" value="PTERIN_BINDING"/>
    <property type="match status" value="1"/>
</dbReference>
<feature type="binding site" evidence="23">
    <location>
        <begin position="763"/>
        <end position="767"/>
    </location>
    <ligand>
        <name>methylcob(III)alamin</name>
        <dbReference type="ChEBI" id="CHEBI:28115"/>
    </ligand>
</feature>
<feature type="binding site" evidence="23">
    <location>
        <position position="867"/>
    </location>
    <ligand>
        <name>methylcob(III)alamin</name>
        <dbReference type="ChEBI" id="CHEBI:28115"/>
    </ligand>
</feature>
<dbReference type="PIRSF" id="PIRSF000381">
    <property type="entry name" value="MetH"/>
    <property type="match status" value="1"/>
</dbReference>
<reference evidence="30 31" key="1">
    <citation type="submission" date="2019-02" db="EMBL/GenBank/DDBJ databases">
        <title>Prokaryotic population dynamics and viral predation in marine succession experiment using metagenomics: the confinement effect.</title>
        <authorList>
            <person name="Haro-Moreno J.M."/>
            <person name="Rodriguez-Valera F."/>
            <person name="Lopez-Perez M."/>
        </authorList>
    </citation>
    <scope>NUCLEOTIDE SEQUENCE [LARGE SCALE GENOMIC DNA]</scope>
    <source>
        <strain evidence="30">MED-G170</strain>
    </source>
</reference>
<comment type="similarity">
    <text evidence="5">Belongs to the vitamin-B12 dependent methionine synthase family.</text>
</comment>
<dbReference type="PANTHER" id="PTHR45833:SF1">
    <property type="entry name" value="METHIONINE SYNTHASE"/>
    <property type="match status" value="1"/>
</dbReference>
<evidence type="ECO:0000256" key="15">
    <source>
        <dbReference type="ARBA" id="ARBA00022833"/>
    </source>
</evidence>
<comment type="caution">
    <text evidence="30">The sequence shown here is derived from an EMBL/GenBank/DDBJ whole genome shotgun (WGS) entry which is preliminary data.</text>
</comment>
<dbReference type="PROSITE" id="PS51337">
    <property type="entry name" value="B12_BINDING_NTER"/>
    <property type="match status" value="1"/>
</dbReference>
<protein>
    <recommendedName>
        <fullName evidence="7 20">Methionine synthase</fullName>
        <ecNumber evidence="6 20">2.1.1.13</ecNumber>
    </recommendedName>
    <alternativeName>
        <fullName evidence="19 21">5-methyltetrahydrofolate--homocysteine methyltransferase</fullName>
    </alternativeName>
</protein>
<comment type="catalytic activity">
    <reaction evidence="1 21">
        <text>(6S)-5-methyl-5,6,7,8-tetrahydrofolate + L-homocysteine = (6S)-5,6,7,8-tetrahydrofolate + L-methionine</text>
        <dbReference type="Rhea" id="RHEA:11172"/>
        <dbReference type="ChEBI" id="CHEBI:18608"/>
        <dbReference type="ChEBI" id="CHEBI:57453"/>
        <dbReference type="ChEBI" id="CHEBI:57844"/>
        <dbReference type="ChEBI" id="CHEBI:58199"/>
        <dbReference type="EC" id="2.1.1.13"/>
    </reaction>
</comment>
<dbReference type="AlphaFoldDB" id="A0A520MDG2"/>
<feature type="domain" description="B12-binding N-terminal" evidence="29">
    <location>
        <begin position="655"/>
        <end position="749"/>
    </location>
</feature>
<dbReference type="UniPathway" id="UPA00051">
    <property type="reaction ID" value="UER00081"/>
</dbReference>
<dbReference type="InterPro" id="IPR000489">
    <property type="entry name" value="Pterin-binding_dom"/>
</dbReference>
<dbReference type="PROSITE" id="PS50974">
    <property type="entry name" value="ADOMET_ACTIVATION"/>
    <property type="match status" value="1"/>
</dbReference>
<comment type="cofactor">
    <cofactor evidence="2 21 24">
        <name>Zn(2+)</name>
        <dbReference type="ChEBI" id="CHEBI:29105"/>
    </cofactor>
</comment>
<dbReference type="Gene3D" id="3.20.20.20">
    <property type="entry name" value="Dihydropteroate synthase-like"/>
    <property type="match status" value="1"/>
</dbReference>
<dbReference type="Proteomes" id="UP000315889">
    <property type="component" value="Unassembled WGS sequence"/>
</dbReference>
<dbReference type="GO" id="GO:0008705">
    <property type="term" value="F:methionine synthase activity"/>
    <property type="evidence" value="ECO:0007669"/>
    <property type="project" value="UniProtKB-UniRule"/>
</dbReference>
<dbReference type="SUPFAM" id="SSF47644">
    <property type="entry name" value="Methionine synthase domain"/>
    <property type="match status" value="1"/>
</dbReference>
<dbReference type="Gene3D" id="1.10.1240.10">
    <property type="entry name" value="Methionine synthase domain"/>
    <property type="match status" value="1"/>
</dbReference>
<evidence type="ECO:0000256" key="11">
    <source>
        <dbReference type="ARBA" id="ARBA00022679"/>
    </source>
</evidence>
<dbReference type="SMART" id="SM01018">
    <property type="entry name" value="B12-binding_2"/>
    <property type="match status" value="1"/>
</dbReference>
<evidence type="ECO:0000259" key="26">
    <source>
        <dbReference type="PROSITE" id="PS50972"/>
    </source>
</evidence>
<keyword evidence="11 21" id="KW-0808">Transferase</keyword>
<dbReference type="Pfam" id="PF00809">
    <property type="entry name" value="Pterin_bind"/>
    <property type="match status" value="1"/>
</dbReference>
<feature type="binding site" evidence="22 24">
    <location>
        <position position="317"/>
    </location>
    <ligand>
        <name>Zn(2+)</name>
        <dbReference type="ChEBI" id="CHEBI:29105"/>
    </ligand>
</feature>
<dbReference type="Pfam" id="PF02574">
    <property type="entry name" value="S-methyl_trans"/>
    <property type="match status" value="1"/>
</dbReference>
<dbReference type="Pfam" id="PF02310">
    <property type="entry name" value="B12-binding"/>
    <property type="match status" value="1"/>
</dbReference>
<dbReference type="InterPro" id="IPR003759">
    <property type="entry name" value="Cbl-bd_cap"/>
</dbReference>
<feature type="binding site" evidence="23">
    <location>
        <position position="699"/>
    </location>
    <ligand>
        <name>methylcob(III)alamin</name>
        <dbReference type="ChEBI" id="CHEBI:28115"/>
    </ligand>
</feature>
<evidence type="ECO:0000256" key="14">
    <source>
        <dbReference type="ARBA" id="ARBA00022737"/>
    </source>
</evidence>
<keyword evidence="8 21" id="KW-0489">Methyltransferase</keyword>
<evidence type="ECO:0000256" key="6">
    <source>
        <dbReference type="ARBA" id="ARBA00012032"/>
    </source>
</evidence>
<dbReference type="NCBIfam" id="TIGR02082">
    <property type="entry name" value="metH"/>
    <property type="match status" value="1"/>
</dbReference>
<dbReference type="GO" id="GO:0031419">
    <property type="term" value="F:cobalamin binding"/>
    <property type="evidence" value="ECO:0007669"/>
    <property type="project" value="UniProtKB-UniRule"/>
</dbReference>
<dbReference type="Gene3D" id="3.40.50.280">
    <property type="entry name" value="Cobalamin-binding domain"/>
    <property type="match status" value="1"/>
</dbReference>
<dbReference type="Pfam" id="PF02965">
    <property type="entry name" value="Met_synt_B12"/>
    <property type="match status" value="1"/>
</dbReference>
<dbReference type="SUPFAM" id="SSF56507">
    <property type="entry name" value="Methionine synthase activation domain-like"/>
    <property type="match status" value="1"/>
</dbReference>
<comment type="function">
    <text evidence="18 21">Catalyzes the transfer of a methyl group from methyl-cobalamin to homocysteine, yielding enzyme-bound cob(I)alamin and methionine. Subsequently, remethylates the cofactor using methyltetrahydrofolate.</text>
</comment>
<evidence type="ECO:0000256" key="20">
    <source>
        <dbReference type="NCBIfam" id="TIGR02082"/>
    </source>
</evidence>
<dbReference type="EMBL" id="SHBP01000015">
    <property type="protein sequence ID" value="RZO19231.1"/>
    <property type="molecule type" value="Genomic_DNA"/>
</dbReference>
<keyword evidence="10 21" id="KW-0846">Cobalamin</keyword>
<gene>
    <name evidence="30" type="primary">metH</name>
    <name evidence="30" type="ORF">EVB03_08505</name>
</gene>
<dbReference type="PROSITE" id="PS50970">
    <property type="entry name" value="HCY"/>
    <property type="match status" value="1"/>
</dbReference>
<feature type="binding site" evidence="22 24">
    <location>
        <position position="316"/>
    </location>
    <ligand>
        <name>Zn(2+)</name>
        <dbReference type="ChEBI" id="CHEBI:29105"/>
    </ligand>
</feature>
<evidence type="ECO:0000256" key="4">
    <source>
        <dbReference type="ARBA" id="ARBA00005178"/>
    </source>
</evidence>
<dbReference type="InterPro" id="IPR004223">
    <property type="entry name" value="VitB12-dep_Met_synth_activ_dom"/>
</dbReference>
<evidence type="ECO:0000259" key="29">
    <source>
        <dbReference type="PROSITE" id="PS51337"/>
    </source>
</evidence>
<comment type="pathway">
    <text evidence="4 21">Amino-acid biosynthesis; L-methionine biosynthesis via de novo pathway; L-methionine from L-homocysteine (MetH route): step 1/1.</text>
</comment>
<evidence type="ECO:0000256" key="7">
    <source>
        <dbReference type="ARBA" id="ARBA00013998"/>
    </source>
</evidence>
<evidence type="ECO:0000256" key="3">
    <source>
        <dbReference type="ARBA" id="ARBA00001956"/>
    </source>
</evidence>
<evidence type="ECO:0000256" key="22">
    <source>
        <dbReference type="PIRSR" id="PIRSR000381-1"/>
    </source>
</evidence>
<dbReference type="InterPro" id="IPR036589">
    <property type="entry name" value="HCY_dom_sf"/>
</dbReference>
<dbReference type="FunFam" id="3.20.20.20:FF:000002">
    <property type="entry name" value="Methionine synthase"/>
    <property type="match status" value="1"/>
</dbReference>
<evidence type="ECO:0000256" key="8">
    <source>
        <dbReference type="ARBA" id="ARBA00022603"/>
    </source>
</evidence>
<keyword evidence="12 21" id="KW-0949">S-adenosyl-L-methionine</keyword>
<keyword evidence="17 21" id="KW-0170">Cobalt</keyword>
<dbReference type="GO" id="GO:0008270">
    <property type="term" value="F:zinc ion binding"/>
    <property type="evidence" value="ECO:0007669"/>
    <property type="project" value="UniProtKB-UniRule"/>
</dbReference>
<dbReference type="FunFam" id="1.10.1240.10:FF:000001">
    <property type="entry name" value="Methionine synthase"/>
    <property type="match status" value="1"/>
</dbReference>
<evidence type="ECO:0000256" key="21">
    <source>
        <dbReference type="PIRNR" id="PIRNR000381"/>
    </source>
</evidence>
<dbReference type="InterPro" id="IPR050554">
    <property type="entry name" value="Met_Synthase/Corrinoid"/>
</dbReference>
<evidence type="ECO:0000313" key="30">
    <source>
        <dbReference type="EMBL" id="RZO19231.1"/>
    </source>
</evidence>